<dbReference type="InterPro" id="IPR003356">
    <property type="entry name" value="DNA_methylase_A-5"/>
</dbReference>
<proteinExistence type="predicted"/>
<dbReference type="GO" id="GO:0009307">
    <property type="term" value="P:DNA restriction-modification system"/>
    <property type="evidence" value="ECO:0007669"/>
    <property type="project" value="UniProtKB-KW"/>
</dbReference>
<dbReference type="STRING" id="930152.SAMN05216565_101389"/>
<name>A0A1H0PNJ2_9BACI</name>
<dbReference type="InterPro" id="IPR029464">
    <property type="entry name" value="HSDR_N"/>
</dbReference>
<sequence length="760" mass="88266">MNISLQTENGKIYSHIRKKWLIETPEELVRQKYVETLVNDYGYSLDQMDEEVRTNIPSERGLGAARADIVIWKNKEDKIKGYNSFIVIECKAENVKIRMKDFYQGTQYAANTRATFLVLHNSKETRYFNIDLNKIPNTEDAFEEILAIPQAEEINDEKRIKELITQTKTFTRDEFTKLLVRCHNIIRNNDKLSPEAAFDEISKILFIKINYEKHEQGREVFTLKKYQENQALTEEYNRIHRVKNPLPYMQQLFKQTKETYKDDHLFEENEVLKIKENSFEAILKELQKYNLSDTSDDVKGIAFEEFLGKTFRGELGQFFTPRTIVDFMTHILDPREGETICDPACGSGGFLIKAFEYVREQIERDIQREKDRFKNELLGENYENLVEDDKQIVTQRVNKIFAKLNKELESVKKDKVYSRLYTLSHDCIYGTDANPRMARVSKMNMIMHGDGHGGVHRHDGLLNINGIFEERFDVIITNPPFGSRVDKDLLVSKEEIFDDEEAIRKYKLRYGQAYQQALDSVKDNVGLPILNMFDVGKYSGLTEVLFMERCLKLLKKGGRMGIVLPEGVLNNTNLQKVREYFEGRAKIVLVCSIPQDVFVAAGASVKSSIVFMKRFTIEEENRYSEVVNGINSELSEKYGLPILKENLDSLEKTEIKDKRNKIRIIKGKIKEIEKLIEEEQKPLIKERFDYEIPIAKVDKAGITTTGAKGENELEVLEVEFKEYNEAAGLWKDNAIKISYSLASDGNLIRTINQEERVLTW</sequence>
<dbReference type="Pfam" id="PF02384">
    <property type="entry name" value="N6_Mtase"/>
    <property type="match status" value="3"/>
</dbReference>
<dbReference type="SUPFAM" id="SSF53335">
    <property type="entry name" value="S-adenosyl-L-methionine-dependent methyltransferases"/>
    <property type="match status" value="1"/>
</dbReference>
<dbReference type="Gene3D" id="3.40.50.150">
    <property type="entry name" value="Vaccinia Virus protein VP39"/>
    <property type="match status" value="1"/>
</dbReference>
<dbReference type="OrthoDB" id="9814572at2"/>
<feature type="domain" description="Type I restriction enzyme R protein N-terminal" evidence="3">
    <location>
        <begin position="25"/>
        <end position="149"/>
    </location>
</feature>
<accession>A0A1H0PNJ2</accession>
<reference evidence="5" key="1">
    <citation type="submission" date="2016-10" db="EMBL/GenBank/DDBJ databases">
        <authorList>
            <person name="Varghese N."/>
            <person name="Submissions S."/>
        </authorList>
    </citation>
    <scope>NUCLEOTIDE SEQUENCE [LARGE SCALE GENOMIC DNA]</scope>
    <source>
        <strain evidence="5">IBRC-M10078</strain>
    </source>
</reference>
<feature type="domain" description="DNA methylase adenine-specific" evidence="2">
    <location>
        <begin position="543"/>
        <end position="618"/>
    </location>
</feature>
<protein>
    <submittedName>
        <fullName evidence="4">Type I restriction enzyme M protein</fullName>
    </submittedName>
</protein>
<evidence type="ECO:0000313" key="5">
    <source>
        <dbReference type="Proteomes" id="UP000199159"/>
    </source>
</evidence>
<dbReference type="PROSITE" id="PS00092">
    <property type="entry name" value="N6_MTASE"/>
    <property type="match status" value="1"/>
</dbReference>
<gene>
    <name evidence="4" type="ORF">SAMN05216565_101389</name>
</gene>
<dbReference type="Proteomes" id="UP000199159">
    <property type="component" value="Unassembled WGS sequence"/>
</dbReference>
<dbReference type="CDD" id="cd02440">
    <property type="entry name" value="AdoMet_MTases"/>
    <property type="match status" value="1"/>
</dbReference>
<dbReference type="AlphaFoldDB" id="A0A1H0PNJ2"/>
<keyword evidence="1" id="KW-0680">Restriction system</keyword>
<dbReference type="GO" id="GO:0008170">
    <property type="term" value="F:N-methyltransferase activity"/>
    <property type="evidence" value="ECO:0007669"/>
    <property type="project" value="InterPro"/>
</dbReference>
<dbReference type="InterPro" id="IPR002052">
    <property type="entry name" value="DNA_methylase_N6_adenine_CS"/>
</dbReference>
<dbReference type="Pfam" id="PF13588">
    <property type="entry name" value="HSDR_N_2"/>
    <property type="match status" value="1"/>
</dbReference>
<evidence type="ECO:0000259" key="3">
    <source>
        <dbReference type="Pfam" id="PF13588"/>
    </source>
</evidence>
<keyword evidence="5" id="KW-1185">Reference proteome</keyword>
<dbReference type="EMBL" id="FNJU01000001">
    <property type="protein sequence ID" value="SDP06360.1"/>
    <property type="molecule type" value="Genomic_DNA"/>
</dbReference>
<dbReference type="InterPro" id="IPR029063">
    <property type="entry name" value="SAM-dependent_MTases_sf"/>
</dbReference>
<dbReference type="PRINTS" id="PR00507">
    <property type="entry name" value="N12N6MTFRASE"/>
</dbReference>
<evidence type="ECO:0000259" key="2">
    <source>
        <dbReference type="Pfam" id="PF02384"/>
    </source>
</evidence>
<dbReference type="GO" id="GO:0003677">
    <property type="term" value="F:DNA binding"/>
    <property type="evidence" value="ECO:0007669"/>
    <property type="project" value="InterPro"/>
</dbReference>
<evidence type="ECO:0000313" key="4">
    <source>
        <dbReference type="EMBL" id="SDP06360.1"/>
    </source>
</evidence>
<feature type="domain" description="DNA methylase adenine-specific" evidence="2">
    <location>
        <begin position="296"/>
        <end position="365"/>
    </location>
</feature>
<dbReference type="InterPro" id="IPR052916">
    <property type="entry name" value="Type-I_RE_MTase_Subunit"/>
</dbReference>
<organism evidence="4 5">
    <name type="scientific">Litchfieldia salsa</name>
    <dbReference type="NCBI Taxonomy" id="930152"/>
    <lineage>
        <taxon>Bacteria</taxon>
        <taxon>Bacillati</taxon>
        <taxon>Bacillota</taxon>
        <taxon>Bacilli</taxon>
        <taxon>Bacillales</taxon>
        <taxon>Bacillaceae</taxon>
        <taxon>Litchfieldia</taxon>
    </lineage>
</organism>
<evidence type="ECO:0000256" key="1">
    <source>
        <dbReference type="ARBA" id="ARBA00022747"/>
    </source>
</evidence>
<dbReference type="GO" id="GO:0032259">
    <property type="term" value="P:methylation"/>
    <property type="evidence" value="ECO:0007669"/>
    <property type="project" value="InterPro"/>
</dbReference>
<dbReference type="RefSeq" id="WP_090849433.1">
    <property type="nucleotide sequence ID" value="NZ_FNJU01000001.1"/>
</dbReference>
<dbReference type="PANTHER" id="PTHR42998:SF1">
    <property type="entry name" value="TYPE I RESTRICTION ENZYME HINDI METHYLASE SUBUNIT"/>
    <property type="match status" value="1"/>
</dbReference>
<feature type="domain" description="DNA methylase adenine-specific" evidence="2">
    <location>
        <begin position="424"/>
        <end position="490"/>
    </location>
</feature>
<dbReference type="PANTHER" id="PTHR42998">
    <property type="entry name" value="TYPE I RESTRICTION ENZYME HINDVIIP M PROTEIN-RELATED"/>
    <property type="match status" value="1"/>
</dbReference>